<feature type="transmembrane region" description="Helical" evidence="2">
    <location>
        <begin position="448"/>
        <end position="467"/>
    </location>
</feature>
<feature type="region of interest" description="Disordered" evidence="1">
    <location>
        <begin position="1"/>
        <end position="23"/>
    </location>
</feature>
<accession>A0ABV6XVH0</accession>
<evidence type="ECO:0000256" key="1">
    <source>
        <dbReference type="SAM" id="MobiDB-lite"/>
    </source>
</evidence>
<protein>
    <recommendedName>
        <fullName evidence="5">ABC transport system permease protein</fullName>
    </recommendedName>
</protein>
<proteinExistence type="predicted"/>
<name>A0ABV6XVH0_9ACTN</name>
<comment type="caution">
    <text evidence="3">The sequence shown here is derived from an EMBL/GenBank/DDBJ whole genome shotgun (WGS) entry which is preliminary data.</text>
</comment>
<feature type="transmembrane region" description="Helical" evidence="2">
    <location>
        <begin position="524"/>
        <end position="547"/>
    </location>
</feature>
<organism evidence="3 4">
    <name type="scientific">Streptacidiphilus jeojiensis</name>
    <dbReference type="NCBI Taxonomy" id="3229225"/>
    <lineage>
        <taxon>Bacteria</taxon>
        <taxon>Bacillati</taxon>
        <taxon>Actinomycetota</taxon>
        <taxon>Actinomycetes</taxon>
        <taxon>Kitasatosporales</taxon>
        <taxon>Streptomycetaceae</taxon>
        <taxon>Streptacidiphilus</taxon>
    </lineage>
</organism>
<keyword evidence="2" id="KW-1133">Transmembrane helix</keyword>
<reference evidence="3 4" key="1">
    <citation type="submission" date="2024-06" db="EMBL/GenBank/DDBJ databases">
        <authorList>
            <person name="Lee S.D."/>
        </authorList>
    </citation>
    <scope>NUCLEOTIDE SEQUENCE [LARGE SCALE GENOMIC DNA]</scope>
    <source>
        <strain evidence="3 4">N1-10</strain>
    </source>
</reference>
<feature type="transmembrane region" description="Helical" evidence="2">
    <location>
        <begin position="876"/>
        <end position="900"/>
    </location>
</feature>
<feature type="compositionally biased region" description="Basic and acidic residues" evidence="1">
    <location>
        <begin position="1"/>
        <end position="11"/>
    </location>
</feature>
<feature type="transmembrane region" description="Helical" evidence="2">
    <location>
        <begin position="568"/>
        <end position="591"/>
    </location>
</feature>
<feature type="transmembrane region" description="Helical" evidence="2">
    <location>
        <begin position="409"/>
        <end position="428"/>
    </location>
</feature>
<keyword evidence="2" id="KW-0472">Membrane</keyword>
<keyword evidence="4" id="KW-1185">Reference proteome</keyword>
<feature type="transmembrane region" description="Helical" evidence="2">
    <location>
        <begin position="831"/>
        <end position="855"/>
    </location>
</feature>
<keyword evidence="2" id="KW-0812">Transmembrane</keyword>
<feature type="transmembrane region" description="Helical" evidence="2">
    <location>
        <begin position="487"/>
        <end position="504"/>
    </location>
</feature>
<feature type="transmembrane region" description="Helical" evidence="2">
    <location>
        <begin position="37"/>
        <end position="59"/>
    </location>
</feature>
<evidence type="ECO:0000313" key="4">
    <source>
        <dbReference type="Proteomes" id="UP001592581"/>
    </source>
</evidence>
<feature type="transmembrane region" description="Helical" evidence="2">
    <location>
        <begin position="364"/>
        <end position="388"/>
    </location>
</feature>
<evidence type="ECO:0008006" key="5">
    <source>
        <dbReference type="Google" id="ProtNLM"/>
    </source>
</evidence>
<gene>
    <name evidence="3" type="ORF">ABUW04_28205</name>
</gene>
<dbReference type="Proteomes" id="UP001592581">
    <property type="component" value="Unassembled WGS sequence"/>
</dbReference>
<evidence type="ECO:0000313" key="3">
    <source>
        <dbReference type="EMBL" id="MFC1442142.1"/>
    </source>
</evidence>
<feature type="transmembrane region" description="Helical" evidence="2">
    <location>
        <begin position="927"/>
        <end position="947"/>
    </location>
</feature>
<dbReference type="EMBL" id="JBEUKS010000011">
    <property type="protein sequence ID" value="MFC1442142.1"/>
    <property type="molecule type" value="Genomic_DNA"/>
</dbReference>
<evidence type="ECO:0000256" key="2">
    <source>
        <dbReference type="SAM" id="Phobius"/>
    </source>
</evidence>
<sequence>MRAVRLRREGPGDGTPRRGPARPASLRLLRREARGDAPLLACLAVLVAVFTGLCALGPVELGGKEDQALRQRLAAAADAGAVLTVSAPVELPQPGLGAPNPPALRTQLESGGQSVVSTAGRTLGAALRPVRTTVDYQLLGIDSPLPVDPRVTQESVTLHHISDAPAYLHYVQGAAPADSTPAGELPGIALSTGEAKLLGLGLGQQVELWFQATRSSPRYEVLVRLVGIYRPEQEQSEFWRQLPGLDKPLEYPGQLAGTLNIAVQGLVGADAPELLAKQGIPLPTVGWEYRVALGDAAVKQLPALAADTRNLAIDLNDLLCTDSPAAGDSPCSIGAHPSGSYVVDDGLTPVLTAFTGADAQTRALAGFAVASLAAVGLATVLVSVRLLLRRRAVHLRLQRSRGASATGLVLQRSLVTAPVLLLAGELGWRLGLLPAPTGTSGSPQPVAALLGTAAALLLVPLLTWYAVREPGRAREVRRRASRRTRRLVLEATALVLCVGGVVALRVRGSGGGAGIDVQLSLVPVLVALVAVLLLVRLYPLVLGLLAGRSRRGGGVVAFLGLRGAARDAGGTSLALFVLVITLGTAVFGGMVSRSVYDGAAVGAAWTAGADVSLVQQGDVAPTPVAAGGSSPVRATVAEYLRTVLLTGDEDGANLPQTALITVDPAQLAAADPDGPLARALGVLHGGKPVATGTASATAPVLADPGLIVAENGESLRAVVDSALGSSRTALHLKPVGALTPALRQDPVLGPLVAGLPADTPVIVGTTALEPLLPAQQTGGTALLLFARPGAAPAAVVAAAADALGPQAQVRVRAEVLDTLRGDGLVRIVDDVYTVCSLLAVVFGLLAVALELVLTARERGRTSSYLRTLGLAGRQAAVLQVLQLVPLAVAAAAGGVLVGVLEPRLLGPALSISQFTGGPAAPALHTDYLLTALLGAGLAALVVCAAVVESTVLRMRRLGGVLRLGEA</sequence>
<dbReference type="RefSeq" id="WP_380567136.1">
    <property type="nucleotide sequence ID" value="NZ_JBEUKS010000011.1"/>
</dbReference>